<protein>
    <recommendedName>
        <fullName evidence="3">DUF4337 domain-containing protein</fullName>
    </recommendedName>
</protein>
<keyword evidence="1" id="KW-0812">Transmembrane</keyword>
<dbReference type="AlphaFoldDB" id="X0YEB2"/>
<gene>
    <name evidence="2" type="ORF">S01H1_81836</name>
</gene>
<sequence>EGGTMDPTEAQEGIEDAVKDARTRRLALLIAALAALLAIVSMQDDNTAQDAIISNIEASDLWSFFQAKTVRQFTIERESEALKVERVGAPPEKQAAIDDLLKAWAAKSAQYDSEKTGEGRKELMERAKAAEADRDLALAANNEFGYASAALQLAIVLASASISLGVGWLASARSGSAPWQWFLQGLDFSRRPCCRSRTSPHIR</sequence>
<dbReference type="InterPro" id="IPR025570">
    <property type="entry name" value="DUF4337"/>
</dbReference>
<feature type="transmembrane region" description="Helical" evidence="1">
    <location>
        <begin position="144"/>
        <end position="170"/>
    </location>
</feature>
<dbReference type="Pfam" id="PF14235">
    <property type="entry name" value="DUF4337"/>
    <property type="match status" value="1"/>
</dbReference>
<feature type="transmembrane region" description="Helical" evidence="1">
    <location>
        <begin position="26"/>
        <end position="43"/>
    </location>
</feature>
<evidence type="ECO:0000313" key="2">
    <source>
        <dbReference type="EMBL" id="GAG45582.1"/>
    </source>
</evidence>
<accession>X0YEB2</accession>
<name>X0YEB2_9ZZZZ</name>
<organism evidence="2">
    <name type="scientific">marine sediment metagenome</name>
    <dbReference type="NCBI Taxonomy" id="412755"/>
    <lineage>
        <taxon>unclassified sequences</taxon>
        <taxon>metagenomes</taxon>
        <taxon>ecological metagenomes</taxon>
    </lineage>
</organism>
<evidence type="ECO:0008006" key="3">
    <source>
        <dbReference type="Google" id="ProtNLM"/>
    </source>
</evidence>
<dbReference type="EMBL" id="BARS01055429">
    <property type="protein sequence ID" value="GAG45582.1"/>
    <property type="molecule type" value="Genomic_DNA"/>
</dbReference>
<keyword evidence="1" id="KW-1133">Transmembrane helix</keyword>
<comment type="caution">
    <text evidence="2">The sequence shown here is derived from an EMBL/GenBank/DDBJ whole genome shotgun (WGS) entry which is preliminary data.</text>
</comment>
<keyword evidence="1" id="KW-0472">Membrane</keyword>
<feature type="non-terminal residue" evidence="2">
    <location>
        <position position="1"/>
    </location>
</feature>
<feature type="non-terminal residue" evidence="2">
    <location>
        <position position="203"/>
    </location>
</feature>
<proteinExistence type="predicted"/>
<evidence type="ECO:0000256" key="1">
    <source>
        <dbReference type="SAM" id="Phobius"/>
    </source>
</evidence>
<reference evidence="2" key="1">
    <citation type="journal article" date="2014" name="Front. Microbiol.">
        <title>High frequency of phylogenetically diverse reductive dehalogenase-homologous genes in deep subseafloor sedimentary metagenomes.</title>
        <authorList>
            <person name="Kawai M."/>
            <person name="Futagami T."/>
            <person name="Toyoda A."/>
            <person name="Takaki Y."/>
            <person name="Nishi S."/>
            <person name="Hori S."/>
            <person name="Arai W."/>
            <person name="Tsubouchi T."/>
            <person name="Morono Y."/>
            <person name="Uchiyama I."/>
            <person name="Ito T."/>
            <person name="Fujiyama A."/>
            <person name="Inagaki F."/>
            <person name="Takami H."/>
        </authorList>
    </citation>
    <scope>NUCLEOTIDE SEQUENCE</scope>
    <source>
        <strain evidence="2">Expedition CK06-06</strain>
    </source>
</reference>